<feature type="compositionally biased region" description="Basic and acidic residues" evidence="1">
    <location>
        <begin position="24"/>
        <end position="50"/>
    </location>
</feature>
<accession>A0A7I4Z273</accession>
<proteinExistence type="predicted"/>
<keyword evidence="2" id="KW-1185">Reference proteome</keyword>
<evidence type="ECO:0000313" key="3">
    <source>
        <dbReference type="WBParaSite" id="HCON_00173690-00001"/>
    </source>
</evidence>
<feature type="compositionally biased region" description="Basic and acidic residues" evidence="1">
    <location>
        <begin position="78"/>
        <end position="89"/>
    </location>
</feature>
<organism evidence="2 3">
    <name type="scientific">Haemonchus contortus</name>
    <name type="common">Barber pole worm</name>
    <dbReference type="NCBI Taxonomy" id="6289"/>
    <lineage>
        <taxon>Eukaryota</taxon>
        <taxon>Metazoa</taxon>
        <taxon>Ecdysozoa</taxon>
        <taxon>Nematoda</taxon>
        <taxon>Chromadorea</taxon>
        <taxon>Rhabditida</taxon>
        <taxon>Rhabditina</taxon>
        <taxon>Rhabditomorpha</taxon>
        <taxon>Strongyloidea</taxon>
        <taxon>Trichostrongylidae</taxon>
        <taxon>Haemonchus</taxon>
    </lineage>
</organism>
<reference evidence="3" key="1">
    <citation type="submission" date="2020-12" db="UniProtKB">
        <authorList>
            <consortium name="WormBaseParasite"/>
        </authorList>
    </citation>
    <scope>IDENTIFICATION</scope>
    <source>
        <strain evidence="3">MHco3</strain>
    </source>
</reference>
<sequence length="89" mass="10646">MSISLNGQPLKFEFIWRTHRHTKLETDRQTDRQTDRHTKLERDRQTDTHTYRHTKLVDYIQKGSKVAPPPPFLTPRGRKLDKGLQHQTE</sequence>
<dbReference type="WBParaSite" id="HCON_00173690-00001">
    <property type="protein sequence ID" value="HCON_00173690-00001"/>
    <property type="gene ID" value="HCON_00173690"/>
</dbReference>
<feature type="region of interest" description="Disordered" evidence="1">
    <location>
        <begin position="24"/>
        <end position="89"/>
    </location>
</feature>
<protein>
    <submittedName>
        <fullName evidence="3">Uncharacterized protein</fullName>
    </submittedName>
</protein>
<dbReference type="AlphaFoldDB" id="A0A7I4Z273"/>
<dbReference type="Proteomes" id="UP000025227">
    <property type="component" value="Unplaced"/>
</dbReference>
<evidence type="ECO:0000256" key="1">
    <source>
        <dbReference type="SAM" id="MobiDB-lite"/>
    </source>
</evidence>
<name>A0A7I4Z273_HAECO</name>
<evidence type="ECO:0000313" key="2">
    <source>
        <dbReference type="Proteomes" id="UP000025227"/>
    </source>
</evidence>